<feature type="domain" description="HTH gntR-type" evidence="4">
    <location>
        <begin position="5"/>
        <end position="73"/>
    </location>
</feature>
<evidence type="ECO:0000313" key="5">
    <source>
        <dbReference type="EMBL" id="PKR57098.1"/>
    </source>
</evidence>
<dbReference type="PRINTS" id="PR00035">
    <property type="entry name" value="HTHGNTR"/>
</dbReference>
<dbReference type="InterPro" id="IPR000524">
    <property type="entry name" value="Tscrpt_reg_HTH_GntR"/>
</dbReference>
<dbReference type="PANTHER" id="PTHR43537">
    <property type="entry name" value="TRANSCRIPTIONAL REGULATOR, GNTR FAMILY"/>
    <property type="match status" value="1"/>
</dbReference>
<evidence type="ECO:0000256" key="1">
    <source>
        <dbReference type="ARBA" id="ARBA00023015"/>
    </source>
</evidence>
<keyword evidence="2" id="KW-0238">DNA-binding</keyword>
<dbReference type="CDD" id="cd07377">
    <property type="entry name" value="WHTH_GntR"/>
    <property type="match status" value="1"/>
</dbReference>
<keyword evidence="6" id="KW-1185">Reference proteome</keyword>
<dbReference type="InterPro" id="IPR008920">
    <property type="entry name" value="TF_FadR/GntR_C"/>
</dbReference>
<reference evidence="5 6" key="1">
    <citation type="submission" date="2017-09" db="EMBL/GenBank/DDBJ databases">
        <title>Biodiversity and function of Thalassospira species in the particle-attached aromatic-hydrocarbon-degrading consortia from the surface seawater of the China South Sea.</title>
        <authorList>
            <person name="Dong C."/>
            <person name="Lai Q."/>
            <person name="Shao Z."/>
        </authorList>
    </citation>
    <scope>NUCLEOTIDE SEQUENCE [LARGE SCALE GENOMIC DNA]</scope>
    <source>
        <strain evidence="5 6">139Z-12</strain>
    </source>
</reference>
<keyword evidence="1" id="KW-0805">Transcription regulation</keyword>
<dbReference type="GO" id="GO:0003677">
    <property type="term" value="F:DNA binding"/>
    <property type="evidence" value="ECO:0007669"/>
    <property type="project" value="UniProtKB-KW"/>
</dbReference>
<dbReference type="Gene3D" id="1.10.10.10">
    <property type="entry name" value="Winged helix-like DNA-binding domain superfamily/Winged helix DNA-binding domain"/>
    <property type="match status" value="1"/>
</dbReference>
<evidence type="ECO:0000256" key="2">
    <source>
        <dbReference type="ARBA" id="ARBA00023125"/>
    </source>
</evidence>
<organism evidence="5 6">
    <name type="scientific">Thalassospira lohafexi</name>
    <dbReference type="NCBI Taxonomy" id="744227"/>
    <lineage>
        <taxon>Bacteria</taxon>
        <taxon>Pseudomonadati</taxon>
        <taxon>Pseudomonadota</taxon>
        <taxon>Alphaproteobacteria</taxon>
        <taxon>Rhodospirillales</taxon>
        <taxon>Thalassospiraceae</taxon>
        <taxon>Thalassospira</taxon>
    </lineage>
</organism>
<dbReference type="Gene3D" id="1.20.120.530">
    <property type="entry name" value="GntR ligand-binding domain-like"/>
    <property type="match status" value="1"/>
</dbReference>
<accession>A0A2N3L2R3</accession>
<dbReference type="AlphaFoldDB" id="A0A2N3L2R3"/>
<dbReference type="InterPro" id="IPR036390">
    <property type="entry name" value="WH_DNA-bd_sf"/>
</dbReference>
<dbReference type="PANTHER" id="PTHR43537:SF24">
    <property type="entry name" value="GLUCONATE OPERON TRANSCRIPTIONAL REPRESSOR"/>
    <property type="match status" value="1"/>
</dbReference>
<dbReference type="Pfam" id="PF07729">
    <property type="entry name" value="FCD"/>
    <property type="match status" value="1"/>
</dbReference>
<dbReference type="EMBL" id="NXGX01000007">
    <property type="protein sequence ID" value="PKR57098.1"/>
    <property type="molecule type" value="Genomic_DNA"/>
</dbReference>
<dbReference type="GO" id="GO:0003700">
    <property type="term" value="F:DNA-binding transcription factor activity"/>
    <property type="evidence" value="ECO:0007669"/>
    <property type="project" value="InterPro"/>
</dbReference>
<dbReference type="SUPFAM" id="SSF46785">
    <property type="entry name" value="Winged helix' DNA-binding domain"/>
    <property type="match status" value="1"/>
</dbReference>
<evidence type="ECO:0000256" key="3">
    <source>
        <dbReference type="ARBA" id="ARBA00023163"/>
    </source>
</evidence>
<dbReference type="InterPro" id="IPR036388">
    <property type="entry name" value="WH-like_DNA-bd_sf"/>
</dbReference>
<dbReference type="PROSITE" id="PS50949">
    <property type="entry name" value="HTH_GNTR"/>
    <property type="match status" value="1"/>
</dbReference>
<gene>
    <name evidence="5" type="ORF">COO92_17145</name>
</gene>
<sequence>MKRSETAPERAARDIRNLIKRRELKAGEALPAQRSLAAELGISRTSLREALATLEALGMVHTHAGKGVFVADRKTHIPLDQHRNQQAAQVYQFRLAIEPYVAGLAAQMRTNEHLAALQDSISDMRDALDGDDLIAAATADTEFHEILLAASGNPMFADAMHPAAHIIHENQMLPFANATAIAAPLSEHEQVLRFVREHNPSGARDAMHFHVLSAATRAQIAFLRP</sequence>
<dbReference type="Pfam" id="PF00392">
    <property type="entry name" value="GntR"/>
    <property type="match status" value="1"/>
</dbReference>
<dbReference type="SUPFAM" id="SSF48008">
    <property type="entry name" value="GntR ligand-binding domain-like"/>
    <property type="match status" value="1"/>
</dbReference>
<dbReference type="InterPro" id="IPR011711">
    <property type="entry name" value="GntR_C"/>
</dbReference>
<name>A0A2N3L2R3_9PROT</name>
<dbReference type="RefSeq" id="WP_101304136.1">
    <property type="nucleotide sequence ID" value="NZ_NXGX01000007.1"/>
</dbReference>
<keyword evidence="3" id="KW-0804">Transcription</keyword>
<evidence type="ECO:0000259" key="4">
    <source>
        <dbReference type="PROSITE" id="PS50949"/>
    </source>
</evidence>
<evidence type="ECO:0000313" key="6">
    <source>
        <dbReference type="Proteomes" id="UP000233332"/>
    </source>
</evidence>
<comment type="caution">
    <text evidence="5">The sequence shown here is derived from an EMBL/GenBank/DDBJ whole genome shotgun (WGS) entry which is preliminary data.</text>
</comment>
<dbReference type="SMART" id="SM00345">
    <property type="entry name" value="HTH_GNTR"/>
    <property type="match status" value="1"/>
</dbReference>
<protein>
    <submittedName>
        <fullName evidence="5">GntR family transcriptional regulator</fullName>
    </submittedName>
</protein>
<proteinExistence type="predicted"/>
<dbReference type="Proteomes" id="UP000233332">
    <property type="component" value="Unassembled WGS sequence"/>
</dbReference>
<dbReference type="SMART" id="SM00895">
    <property type="entry name" value="FCD"/>
    <property type="match status" value="1"/>
</dbReference>